<name>A0ACB9P7W4_BAUVA</name>
<evidence type="ECO:0000313" key="1">
    <source>
        <dbReference type="EMBL" id="KAI4344466.1"/>
    </source>
</evidence>
<sequence>MSESSIQTQDPVTPLLLPSLQTRSGRRRQSRNHHPSGEECSADHSADRYSTLRRTKKLHLCFCLTLNKMELLCLLTEHHHKNKCCSVLHAVTRSSSLMFATPSLPETKFQVRIA</sequence>
<dbReference type="Proteomes" id="UP000828941">
    <property type="component" value="Chromosome 5"/>
</dbReference>
<accession>A0ACB9P7W4</accession>
<keyword evidence="2" id="KW-1185">Reference proteome</keyword>
<evidence type="ECO:0000313" key="2">
    <source>
        <dbReference type="Proteomes" id="UP000828941"/>
    </source>
</evidence>
<dbReference type="EMBL" id="CM039430">
    <property type="protein sequence ID" value="KAI4344466.1"/>
    <property type="molecule type" value="Genomic_DNA"/>
</dbReference>
<comment type="caution">
    <text evidence="1">The sequence shown here is derived from an EMBL/GenBank/DDBJ whole genome shotgun (WGS) entry which is preliminary data.</text>
</comment>
<organism evidence="1 2">
    <name type="scientific">Bauhinia variegata</name>
    <name type="common">Purple orchid tree</name>
    <name type="synonym">Phanera variegata</name>
    <dbReference type="NCBI Taxonomy" id="167791"/>
    <lineage>
        <taxon>Eukaryota</taxon>
        <taxon>Viridiplantae</taxon>
        <taxon>Streptophyta</taxon>
        <taxon>Embryophyta</taxon>
        <taxon>Tracheophyta</taxon>
        <taxon>Spermatophyta</taxon>
        <taxon>Magnoliopsida</taxon>
        <taxon>eudicotyledons</taxon>
        <taxon>Gunneridae</taxon>
        <taxon>Pentapetalae</taxon>
        <taxon>rosids</taxon>
        <taxon>fabids</taxon>
        <taxon>Fabales</taxon>
        <taxon>Fabaceae</taxon>
        <taxon>Cercidoideae</taxon>
        <taxon>Cercideae</taxon>
        <taxon>Bauhiniinae</taxon>
        <taxon>Bauhinia</taxon>
    </lineage>
</organism>
<gene>
    <name evidence="1" type="ORF">L6164_011690</name>
</gene>
<protein>
    <submittedName>
        <fullName evidence="1">Uncharacterized protein</fullName>
    </submittedName>
</protein>
<reference evidence="1 2" key="1">
    <citation type="journal article" date="2022" name="DNA Res.">
        <title>Chromosomal-level genome assembly of the orchid tree Bauhinia variegata (Leguminosae; Cercidoideae) supports the allotetraploid origin hypothesis of Bauhinia.</title>
        <authorList>
            <person name="Zhong Y."/>
            <person name="Chen Y."/>
            <person name="Zheng D."/>
            <person name="Pang J."/>
            <person name="Liu Y."/>
            <person name="Luo S."/>
            <person name="Meng S."/>
            <person name="Qian L."/>
            <person name="Wei D."/>
            <person name="Dai S."/>
            <person name="Zhou R."/>
        </authorList>
    </citation>
    <scope>NUCLEOTIDE SEQUENCE [LARGE SCALE GENOMIC DNA]</scope>
    <source>
        <strain evidence="1">BV-YZ2020</strain>
    </source>
</reference>
<proteinExistence type="predicted"/>